<evidence type="ECO:0000259" key="2">
    <source>
        <dbReference type="Pfam" id="PF13439"/>
    </source>
</evidence>
<dbReference type="PANTHER" id="PTHR45947:SF3">
    <property type="entry name" value="SULFOQUINOVOSYL TRANSFERASE SQD2"/>
    <property type="match status" value="1"/>
</dbReference>
<dbReference type="InterPro" id="IPR028098">
    <property type="entry name" value="Glyco_trans_4-like_N"/>
</dbReference>
<dbReference type="Pfam" id="PF13439">
    <property type="entry name" value="Glyco_transf_4"/>
    <property type="match status" value="1"/>
</dbReference>
<evidence type="ECO:0000259" key="1">
    <source>
        <dbReference type="Pfam" id="PF00534"/>
    </source>
</evidence>
<dbReference type="InterPro" id="IPR050194">
    <property type="entry name" value="Glycosyltransferase_grp1"/>
</dbReference>
<dbReference type="EMBL" id="LVYK01000058">
    <property type="protein sequence ID" value="RAS72755.1"/>
    <property type="molecule type" value="Genomic_DNA"/>
</dbReference>
<sequence>MKILLATYWVVPHLGGVWNYMGQLKRKLESLGHEVDLLGYGENNNYIHLVNEDRKINRDQLLPLVYANLTKQPPQSNYADALVRYCDISRRVYELGVSYLGLEKYDIIHTQDVYSTACINRIRGKKTPLVATLHGCVAHEMKHHIMNNMNRTSTSAMACSYFDDLEHEGSTSAEITIVANNWLKRILTDEFHAPSEQIQVFHYGYDTKAFLERIAETESHVQRPNDKAVILYTGRLVELKGVHHLISALGRLKKLRNDWICWVVGEGEDQDMFRAQSKSLELENDIIFLGRRNDIPYLLSESDIFVFPSLIENQPLSVIEAQITGNPVIVSDTGGLPEMVQHGVTGLIYPKGDIEKLSNNINLLLQHKAYRETLGNNAKKWGMNHWSLDQGVKNVVKVYEQAIFKRKNI</sequence>
<dbReference type="Gene3D" id="3.40.50.2000">
    <property type="entry name" value="Glycogen Phosphorylase B"/>
    <property type="match status" value="2"/>
</dbReference>
<name>A0AAX1Q3R0_9BACI</name>
<gene>
    <name evidence="3" type="ORF">A3864_21675</name>
</gene>
<dbReference type="Proteomes" id="UP000250174">
    <property type="component" value="Unassembled WGS sequence"/>
</dbReference>
<keyword evidence="3" id="KW-0808">Transferase</keyword>
<dbReference type="SUPFAM" id="SSF53756">
    <property type="entry name" value="UDP-Glycosyltransferase/glycogen phosphorylase"/>
    <property type="match status" value="1"/>
</dbReference>
<feature type="domain" description="Glycosyl transferase family 1" evidence="1">
    <location>
        <begin position="221"/>
        <end position="381"/>
    </location>
</feature>
<dbReference type="Pfam" id="PF00534">
    <property type="entry name" value="Glycos_transf_1"/>
    <property type="match status" value="1"/>
</dbReference>
<dbReference type="PANTHER" id="PTHR45947">
    <property type="entry name" value="SULFOQUINOVOSYL TRANSFERASE SQD2"/>
    <property type="match status" value="1"/>
</dbReference>
<organism evidence="3 4">
    <name type="scientific">Priestia endophytica</name>
    <dbReference type="NCBI Taxonomy" id="135735"/>
    <lineage>
        <taxon>Bacteria</taxon>
        <taxon>Bacillati</taxon>
        <taxon>Bacillota</taxon>
        <taxon>Bacilli</taxon>
        <taxon>Bacillales</taxon>
        <taxon>Bacillaceae</taxon>
        <taxon>Priestia</taxon>
    </lineage>
</organism>
<dbReference type="RefSeq" id="WP_113713850.1">
    <property type="nucleotide sequence ID" value="NZ_LVYK01000058.1"/>
</dbReference>
<proteinExistence type="predicted"/>
<feature type="domain" description="Glycosyltransferase subfamily 4-like N-terminal" evidence="2">
    <location>
        <begin position="15"/>
        <end position="208"/>
    </location>
</feature>
<protein>
    <submittedName>
        <fullName evidence="3">Glycosyl transferase</fullName>
    </submittedName>
</protein>
<evidence type="ECO:0000313" key="3">
    <source>
        <dbReference type="EMBL" id="RAS72755.1"/>
    </source>
</evidence>
<comment type="caution">
    <text evidence="3">The sequence shown here is derived from an EMBL/GenBank/DDBJ whole genome shotgun (WGS) entry which is preliminary data.</text>
</comment>
<dbReference type="InterPro" id="IPR001296">
    <property type="entry name" value="Glyco_trans_1"/>
</dbReference>
<accession>A0AAX1Q3R0</accession>
<dbReference type="GO" id="GO:0016757">
    <property type="term" value="F:glycosyltransferase activity"/>
    <property type="evidence" value="ECO:0007669"/>
    <property type="project" value="InterPro"/>
</dbReference>
<evidence type="ECO:0000313" key="4">
    <source>
        <dbReference type="Proteomes" id="UP000250174"/>
    </source>
</evidence>
<dbReference type="AlphaFoldDB" id="A0AAX1Q3R0"/>
<reference evidence="3 4" key="1">
    <citation type="submission" date="2016-03" db="EMBL/GenBank/DDBJ databases">
        <title>Comparison of Bacillus endophyticus and B. anthracis characteristics using whole genome sequence analysis and microbiological techniques.</title>
        <authorList>
            <person name="Lekota K.E."/>
            <person name="Mafofo J."/>
            <person name="Rees J."/>
            <person name="Muchadeyi F.C."/>
            <person name="Madoroba E."/>
            <person name="Van Heerden H."/>
        </authorList>
    </citation>
    <scope>NUCLEOTIDE SEQUENCE [LARGE SCALE GENOMIC DNA]</scope>
    <source>
        <strain evidence="3 4">3631_10C</strain>
    </source>
</reference>
<dbReference type="CDD" id="cd03801">
    <property type="entry name" value="GT4_PimA-like"/>
    <property type="match status" value="1"/>
</dbReference>